<dbReference type="EMBL" id="CP010525">
    <property type="protein sequence ID" value="AJO21000.1"/>
    <property type="molecule type" value="Genomic_DNA"/>
</dbReference>
<evidence type="ECO:0000313" key="1">
    <source>
        <dbReference type="EMBL" id="AJO21000.1"/>
    </source>
</evidence>
<keyword evidence="2" id="KW-1185">Reference proteome</keyword>
<protein>
    <submittedName>
        <fullName evidence="1">Uncharacterized protein</fullName>
    </submittedName>
</protein>
<name>A0AAN0W9X0_HEYCO</name>
<sequence length="67" mass="7944">MIALIKNTDLNKRIHEKQAMRLPVFFMGFRFARTDFSDPKTIFVEIRSGNDGTAIFQIRRNEQRQID</sequence>
<reference evidence="2" key="1">
    <citation type="submission" date="2015-01" db="EMBL/GenBank/DDBJ databases">
        <title>Comparative genome analysis of Bacillus coagulans HM-08, Clostridium butyricum HM-68, Bacillus subtilis HM-66 and Bacillus paralicheniformis BL-09.</title>
        <authorList>
            <person name="Zhang H."/>
        </authorList>
    </citation>
    <scope>NUCLEOTIDE SEQUENCE [LARGE SCALE GENOMIC DNA]</scope>
    <source>
        <strain evidence="2">HM-08</strain>
    </source>
</reference>
<dbReference type="Proteomes" id="UP000032024">
    <property type="component" value="Chromosome"/>
</dbReference>
<gene>
    <name evidence="1" type="ORF">SB48_HM08orf00312</name>
</gene>
<proteinExistence type="predicted"/>
<organism evidence="1 2">
    <name type="scientific">Heyndrickxia coagulans</name>
    <name type="common">Weizmannia coagulans</name>
    <dbReference type="NCBI Taxonomy" id="1398"/>
    <lineage>
        <taxon>Bacteria</taxon>
        <taxon>Bacillati</taxon>
        <taxon>Bacillota</taxon>
        <taxon>Bacilli</taxon>
        <taxon>Bacillales</taxon>
        <taxon>Bacillaceae</taxon>
        <taxon>Heyndrickxia</taxon>
    </lineage>
</organism>
<accession>A0AAN0W9X0</accession>
<evidence type="ECO:0000313" key="2">
    <source>
        <dbReference type="Proteomes" id="UP000032024"/>
    </source>
</evidence>
<dbReference type="AlphaFoldDB" id="A0AAN0W9X0"/>